<evidence type="ECO:0000313" key="2">
    <source>
        <dbReference type="EMBL" id="PQJ73607.1"/>
    </source>
</evidence>
<name>A0A2P6CFC6_9FLAO</name>
<keyword evidence="1" id="KW-1133">Transmembrane helix</keyword>
<organism evidence="2 3">
    <name type="scientific">Polaribacter butkevichii</name>
    <dbReference type="NCBI Taxonomy" id="218490"/>
    <lineage>
        <taxon>Bacteria</taxon>
        <taxon>Pseudomonadati</taxon>
        <taxon>Bacteroidota</taxon>
        <taxon>Flavobacteriia</taxon>
        <taxon>Flavobacteriales</taxon>
        <taxon>Flavobacteriaceae</taxon>
    </lineage>
</organism>
<evidence type="ECO:0000313" key="3">
    <source>
        <dbReference type="Proteomes" id="UP000247345"/>
    </source>
</evidence>
<comment type="caution">
    <text evidence="2">The sequence shown here is derived from an EMBL/GenBank/DDBJ whole genome shotgun (WGS) entry which is preliminary data.</text>
</comment>
<reference evidence="2 3" key="1">
    <citation type="submission" date="2016-12" db="EMBL/GenBank/DDBJ databases">
        <title>Trade-off between light-utilization and light-protection in marine flavobacteria.</title>
        <authorList>
            <person name="Kumagai Y."/>
            <person name="Yoshizawa S."/>
            <person name="Kogure K."/>
            <person name="Iwasaki W."/>
        </authorList>
    </citation>
    <scope>NUCLEOTIDE SEQUENCE [LARGE SCALE GENOMIC DNA]</scope>
    <source>
        <strain evidence="2 3">KCTC 12100</strain>
    </source>
</reference>
<protein>
    <submittedName>
        <fullName evidence="2">Uncharacterized protein</fullName>
    </submittedName>
</protein>
<feature type="transmembrane region" description="Helical" evidence="1">
    <location>
        <begin position="32"/>
        <end position="52"/>
    </location>
</feature>
<proteinExistence type="predicted"/>
<accession>A0A2P6CFC6</accession>
<keyword evidence="1" id="KW-0472">Membrane</keyword>
<evidence type="ECO:0000256" key="1">
    <source>
        <dbReference type="SAM" id="Phobius"/>
    </source>
</evidence>
<feature type="transmembrane region" description="Helical" evidence="1">
    <location>
        <begin position="72"/>
        <end position="95"/>
    </location>
</feature>
<sequence length="174" mass="21038">MTQKQRQIFYPTIFFIGIFSMYFQIQIFRNTIINWLIPALIIIVFGIIAYGIDFRNFKNTYFHYKTIKLYALINYFIGFGFIACSIFMFMNYHFADQKNKKESYKIVERTFIRGGTKYRIGEQQPVFTINYKGIKKELVFKHQYFEKMNQYKTVELETRNGLFGFDILENKKLN</sequence>
<dbReference type="OrthoDB" id="798330at2"/>
<feature type="transmembrane region" description="Helical" evidence="1">
    <location>
        <begin position="6"/>
        <end position="25"/>
    </location>
</feature>
<gene>
    <name evidence="2" type="ORF">BTO14_10155</name>
</gene>
<dbReference type="EMBL" id="MSCK01000001">
    <property type="protein sequence ID" value="PQJ73607.1"/>
    <property type="molecule type" value="Genomic_DNA"/>
</dbReference>
<dbReference type="Proteomes" id="UP000247345">
    <property type="component" value="Unassembled WGS sequence"/>
</dbReference>
<keyword evidence="3" id="KW-1185">Reference proteome</keyword>
<dbReference type="RefSeq" id="WP_105049271.1">
    <property type="nucleotide sequence ID" value="NZ_CP150661.1"/>
</dbReference>
<dbReference type="AlphaFoldDB" id="A0A2P6CFC6"/>
<keyword evidence="1" id="KW-0812">Transmembrane</keyword>